<gene>
    <name evidence="2" type="ORF">GCM10007116_20080</name>
    <name evidence="1" type="ORF">HS1genome_0595</name>
</gene>
<reference evidence="1" key="3">
    <citation type="journal article" date="2019" name="BMC Res. Notes">
        <title>Complete genome sequence of the Sulfodiicoccus acidiphilus strain HS-1T, the first crenarchaeon that lacks polB3, isolated from an acidic hot spring in Ohwaku-dani, Hakone, Japan.</title>
        <authorList>
            <person name="Sakai H.D."/>
            <person name="Kurosawa N."/>
        </authorList>
    </citation>
    <scope>NUCLEOTIDE SEQUENCE</scope>
    <source>
        <strain evidence="1">HS-1</strain>
    </source>
</reference>
<dbReference type="EMBL" id="AP018553">
    <property type="protein sequence ID" value="BBD72206.1"/>
    <property type="molecule type" value="Genomic_DNA"/>
</dbReference>
<accession>A0A348B204</accession>
<proteinExistence type="predicted"/>
<keyword evidence="3" id="KW-1185">Reference proteome</keyword>
<dbReference type="AlphaFoldDB" id="A0A348B204"/>
<reference evidence="2" key="4">
    <citation type="submission" date="2020-09" db="EMBL/GenBank/DDBJ databases">
        <authorList>
            <person name="Sun Q."/>
            <person name="Ohkuma M."/>
        </authorList>
    </citation>
    <scope>NUCLEOTIDE SEQUENCE</scope>
    <source>
        <strain evidence="2">JCM 31740</strain>
    </source>
</reference>
<reference evidence="3" key="2">
    <citation type="submission" date="2018-04" db="EMBL/GenBank/DDBJ databases">
        <title>Complete genome sequence of Sulfodiicoccus acidiphilus strain HS-1.</title>
        <authorList>
            <person name="Sakai H.D."/>
            <person name="Kurosawa N."/>
        </authorList>
    </citation>
    <scope>NUCLEOTIDE SEQUENCE [LARGE SCALE GENOMIC DNA]</scope>
    <source>
        <strain evidence="3">HS-1</strain>
    </source>
</reference>
<dbReference type="Proteomes" id="UP000616143">
    <property type="component" value="Unassembled WGS sequence"/>
</dbReference>
<sequence>MVVLELMGEVVEEVVEEEVVVEEGRRRILTYYVQVLKIVDPTGPPLSSRSLTSCPGT</sequence>
<organism evidence="1 3">
    <name type="scientific">Sulfodiicoccus acidiphilus</name>
    <dbReference type="NCBI Taxonomy" id="1670455"/>
    <lineage>
        <taxon>Archaea</taxon>
        <taxon>Thermoproteota</taxon>
        <taxon>Thermoprotei</taxon>
        <taxon>Sulfolobales</taxon>
        <taxon>Sulfolobaceae</taxon>
        <taxon>Sulfodiicoccus</taxon>
    </lineage>
</organism>
<evidence type="ECO:0000313" key="2">
    <source>
        <dbReference type="EMBL" id="GGU03046.1"/>
    </source>
</evidence>
<name>A0A348B204_9CREN</name>
<reference evidence="2" key="1">
    <citation type="journal article" date="2014" name="Int. J. Syst. Evol. Microbiol.">
        <title>Complete genome sequence of Corynebacterium casei LMG S-19264T (=DSM 44701T), isolated from a smear-ripened cheese.</title>
        <authorList>
            <consortium name="US DOE Joint Genome Institute (JGI-PGF)"/>
            <person name="Walter F."/>
            <person name="Albersmeier A."/>
            <person name="Kalinowski J."/>
            <person name="Ruckert C."/>
        </authorList>
    </citation>
    <scope>NUCLEOTIDE SEQUENCE</scope>
    <source>
        <strain evidence="2">JCM 31740</strain>
    </source>
</reference>
<protein>
    <submittedName>
        <fullName evidence="1">Uncharacterized protein</fullName>
    </submittedName>
</protein>
<dbReference type="Proteomes" id="UP000276741">
    <property type="component" value="Chromosome"/>
</dbReference>
<dbReference type="EMBL" id="BMQS01000024">
    <property type="protein sequence ID" value="GGU03046.1"/>
    <property type="molecule type" value="Genomic_DNA"/>
</dbReference>
<dbReference type="KEGG" id="sacd:HS1genome_0595"/>
<evidence type="ECO:0000313" key="1">
    <source>
        <dbReference type="EMBL" id="BBD72206.1"/>
    </source>
</evidence>
<evidence type="ECO:0000313" key="3">
    <source>
        <dbReference type="Proteomes" id="UP000276741"/>
    </source>
</evidence>